<evidence type="ECO:0000313" key="6">
    <source>
        <dbReference type="EMBL" id="MFC5894584.1"/>
    </source>
</evidence>
<dbReference type="InterPro" id="IPR001279">
    <property type="entry name" value="Metallo-B-lactamas"/>
</dbReference>
<dbReference type="RefSeq" id="WP_345088879.1">
    <property type="nucleotide sequence ID" value="NZ_BAAAWG010000015.1"/>
</dbReference>
<feature type="domain" description="Metallo-beta-lactamase" evidence="5">
    <location>
        <begin position="53"/>
        <end position="262"/>
    </location>
</feature>
<dbReference type="InterPro" id="IPR036866">
    <property type="entry name" value="RibonucZ/Hydroxyglut_hydro"/>
</dbReference>
<reference evidence="7" key="1">
    <citation type="journal article" date="2019" name="Int. J. Syst. Evol. Microbiol.">
        <title>The Global Catalogue of Microorganisms (GCM) 10K type strain sequencing project: providing services to taxonomists for standard genome sequencing and annotation.</title>
        <authorList>
            <consortium name="The Broad Institute Genomics Platform"/>
            <consortium name="The Broad Institute Genome Sequencing Center for Infectious Disease"/>
            <person name="Wu L."/>
            <person name="Ma J."/>
        </authorList>
    </citation>
    <scope>NUCLEOTIDE SEQUENCE [LARGE SCALE GENOMIC DNA]</scope>
    <source>
        <strain evidence="7">CGMCC 1.15809</strain>
    </source>
</reference>
<keyword evidence="2" id="KW-0479">Metal-binding</keyword>
<evidence type="ECO:0000313" key="7">
    <source>
        <dbReference type="Proteomes" id="UP001596241"/>
    </source>
</evidence>
<evidence type="ECO:0000256" key="2">
    <source>
        <dbReference type="ARBA" id="ARBA00022723"/>
    </source>
</evidence>
<keyword evidence="7" id="KW-1185">Reference proteome</keyword>
<dbReference type="SUPFAM" id="SSF56281">
    <property type="entry name" value="Metallo-hydrolase/oxidoreductase"/>
    <property type="match status" value="1"/>
</dbReference>
<keyword evidence="4" id="KW-0862">Zinc</keyword>
<dbReference type="CDD" id="cd16277">
    <property type="entry name" value="metallo-hydrolase-like_MBL-fold"/>
    <property type="match status" value="1"/>
</dbReference>
<dbReference type="PANTHER" id="PTHR42978:SF6">
    <property type="entry name" value="QUORUM-QUENCHING LACTONASE YTNP-RELATED"/>
    <property type="match status" value="1"/>
</dbReference>
<dbReference type="InterPro" id="IPR051013">
    <property type="entry name" value="MBL_superfamily_lactonases"/>
</dbReference>
<name>A0ABW1FL14_9ACTN</name>
<comment type="caution">
    <text evidence="6">The sequence shown here is derived from an EMBL/GenBank/DDBJ whole genome shotgun (WGS) entry which is preliminary data.</text>
</comment>
<protein>
    <submittedName>
        <fullName evidence="6">MBL fold metallo-hydrolase</fullName>
    </submittedName>
</protein>
<dbReference type="Pfam" id="PF00753">
    <property type="entry name" value="Lactamase_B"/>
    <property type="match status" value="1"/>
</dbReference>
<dbReference type="SMART" id="SM00849">
    <property type="entry name" value="Lactamase_B"/>
    <property type="match status" value="1"/>
</dbReference>
<gene>
    <name evidence="6" type="ORF">ACFP3M_17360</name>
</gene>
<organism evidence="6 7">
    <name type="scientific">Streptomyces ramulosus</name>
    <dbReference type="NCBI Taxonomy" id="47762"/>
    <lineage>
        <taxon>Bacteria</taxon>
        <taxon>Bacillati</taxon>
        <taxon>Actinomycetota</taxon>
        <taxon>Actinomycetes</taxon>
        <taxon>Kitasatosporales</taxon>
        <taxon>Streptomycetaceae</taxon>
        <taxon>Streptomyces</taxon>
    </lineage>
</organism>
<evidence type="ECO:0000259" key="5">
    <source>
        <dbReference type="SMART" id="SM00849"/>
    </source>
</evidence>
<evidence type="ECO:0000256" key="4">
    <source>
        <dbReference type="ARBA" id="ARBA00022833"/>
    </source>
</evidence>
<dbReference type="Proteomes" id="UP001596241">
    <property type="component" value="Unassembled WGS sequence"/>
</dbReference>
<comment type="similarity">
    <text evidence="1">Belongs to the metallo-beta-lactamase superfamily.</text>
</comment>
<accession>A0ABW1FL14</accession>
<sequence>MGGITVHRIDEVALPPRTGPWLLPSATPELVGRTPWLRPDFADESGVLRLSSHTFACAVGGLRVLIDTGIGNGKTRANPAWHGLRTDYLARLEAAGFPPETVDLVLLTHLHTDHVGWNTRADGGEWRPTFPRARHVTSRREWEHWAGAEMDGARRQMFRDSVHPVRDAGQLGLVDVPAAGAAIAPGIRLLPTPGHTPGHLAVELRGRTGTAVITGDCVHHPVQLGHPALGSCVDTDPEQAAATRRALLGSLAGTDTLLLGTHFPPPTAGLVRAQGDGYRLIPVPGRPAPAAANGART</sequence>
<dbReference type="EMBL" id="JBHSPW010000007">
    <property type="protein sequence ID" value="MFC5894584.1"/>
    <property type="molecule type" value="Genomic_DNA"/>
</dbReference>
<dbReference type="Gene3D" id="3.60.15.10">
    <property type="entry name" value="Ribonuclease Z/Hydroxyacylglutathione hydrolase-like"/>
    <property type="match status" value="1"/>
</dbReference>
<evidence type="ECO:0000256" key="3">
    <source>
        <dbReference type="ARBA" id="ARBA00022801"/>
    </source>
</evidence>
<evidence type="ECO:0000256" key="1">
    <source>
        <dbReference type="ARBA" id="ARBA00007749"/>
    </source>
</evidence>
<dbReference type="PANTHER" id="PTHR42978">
    <property type="entry name" value="QUORUM-QUENCHING LACTONASE YTNP-RELATED-RELATED"/>
    <property type="match status" value="1"/>
</dbReference>
<keyword evidence="3" id="KW-0378">Hydrolase</keyword>
<proteinExistence type="inferred from homology"/>